<dbReference type="PROSITE" id="PS50235">
    <property type="entry name" value="USP_3"/>
    <property type="match status" value="1"/>
</dbReference>
<feature type="domain" description="USP" evidence="8">
    <location>
        <begin position="760"/>
        <end position="1311"/>
    </location>
</feature>
<dbReference type="STRING" id="1314781.A0A165GS71"/>
<dbReference type="Pfam" id="PF13446">
    <property type="entry name" value="RPT"/>
    <property type="match status" value="2"/>
</dbReference>
<gene>
    <name evidence="9" type="ORF">EXIGLDRAFT_770390</name>
</gene>
<dbReference type="GO" id="GO:0070628">
    <property type="term" value="F:proteasome binding"/>
    <property type="evidence" value="ECO:0007669"/>
    <property type="project" value="TreeGrafter"/>
</dbReference>
<dbReference type="OrthoDB" id="2420415at2759"/>
<feature type="region of interest" description="Disordered" evidence="7">
    <location>
        <begin position="95"/>
        <end position="115"/>
    </location>
</feature>
<evidence type="ECO:0000256" key="4">
    <source>
        <dbReference type="ARBA" id="ARBA00022786"/>
    </source>
</evidence>
<keyword evidence="10" id="KW-1185">Reference proteome</keyword>
<evidence type="ECO:0000313" key="10">
    <source>
        <dbReference type="Proteomes" id="UP000077266"/>
    </source>
</evidence>
<name>A0A165GS71_EXIGL</name>
<evidence type="ECO:0000256" key="1">
    <source>
        <dbReference type="ARBA" id="ARBA00000707"/>
    </source>
</evidence>
<dbReference type="SUPFAM" id="SSF54001">
    <property type="entry name" value="Cysteine proteinases"/>
    <property type="match status" value="1"/>
</dbReference>
<dbReference type="InterPro" id="IPR038765">
    <property type="entry name" value="Papain-like_cys_pep_sf"/>
</dbReference>
<feature type="region of interest" description="Disordered" evidence="7">
    <location>
        <begin position="859"/>
        <end position="890"/>
    </location>
</feature>
<dbReference type="GO" id="GO:0004843">
    <property type="term" value="F:cysteine-type deubiquitinase activity"/>
    <property type="evidence" value="ECO:0007669"/>
    <property type="project" value="UniProtKB-EC"/>
</dbReference>
<keyword evidence="3" id="KW-0645">Protease</keyword>
<dbReference type="Proteomes" id="UP000077266">
    <property type="component" value="Unassembled WGS sequence"/>
</dbReference>
<dbReference type="InterPro" id="IPR044635">
    <property type="entry name" value="UBP14-like"/>
</dbReference>
<dbReference type="GO" id="GO:0016579">
    <property type="term" value="P:protein deubiquitination"/>
    <property type="evidence" value="ECO:0007669"/>
    <property type="project" value="InterPro"/>
</dbReference>
<evidence type="ECO:0000256" key="2">
    <source>
        <dbReference type="ARBA" id="ARBA00012759"/>
    </source>
</evidence>
<accession>A0A165GS71</accession>
<dbReference type="InParanoid" id="A0A165GS71"/>
<protein>
    <recommendedName>
        <fullName evidence="2">ubiquitinyl hydrolase 1</fullName>
        <ecNumber evidence="2">3.4.19.12</ecNumber>
    </recommendedName>
</protein>
<feature type="compositionally biased region" description="Polar residues" evidence="7">
    <location>
        <begin position="50"/>
        <end position="60"/>
    </location>
</feature>
<dbReference type="EC" id="3.4.19.12" evidence="2"/>
<dbReference type="InterPro" id="IPR025305">
    <property type="entry name" value="UCH_repeat_domain"/>
</dbReference>
<evidence type="ECO:0000256" key="3">
    <source>
        <dbReference type="ARBA" id="ARBA00022670"/>
    </source>
</evidence>
<dbReference type="Pfam" id="PF00443">
    <property type="entry name" value="UCH"/>
    <property type="match status" value="1"/>
</dbReference>
<feature type="compositionally biased region" description="Polar residues" evidence="7">
    <location>
        <begin position="881"/>
        <end position="890"/>
    </location>
</feature>
<feature type="region of interest" description="Disordered" evidence="7">
    <location>
        <begin position="268"/>
        <end position="287"/>
    </location>
</feature>
<evidence type="ECO:0000256" key="6">
    <source>
        <dbReference type="ARBA" id="ARBA00022807"/>
    </source>
</evidence>
<evidence type="ECO:0000259" key="8">
    <source>
        <dbReference type="PROSITE" id="PS50235"/>
    </source>
</evidence>
<dbReference type="Gene3D" id="3.90.70.10">
    <property type="entry name" value="Cysteine proteinases"/>
    <property type="match status" value="2"/>
</dbReference>
<comment type="catalytic activity">
    <reaction evidence="1">
        <text>Thiol-dependent hydrolysis of ester, thioester, amide, peptide and isopeptide bonds formed by the C-terminal Gly of ubiquitin (a 76-residue protein attached to proteins as an intracellular targeting signal).</text>
        <dbReference type="EC" id="3.4.19.12"/>
    </reaction>
</comment>
<keyword evidence="6" id="KW-0788">Thiol protease</keyword>
<feature type="region of interest" description="Disordered" evidence="7">
    <location>
        <begin position="1"/>
        <end position="31"/>
    </location>
</feature>
<evidence type="ECO:0000256" key="5">
    <source>
        <dbReference type="ARBA" id="ARBA00022801"/>
    </source>
</evidence>
<dbReference type="PANTHER" id="PTHR43982">
    <property type="entry name" value="UBIQUITIN CARBOXYL-TERMINAL HYDROLASE"/>
    <property type="match status" value="1"/>
</dbReference>
<reference evidence="9 10" key="1">
    <citation type="journal article" date="2016" name="Mol. Biol. Evol.">
        <title>Comparative Genomics of Early-Diverging Mushroom-Forming Fungi Provides Insights into the Origins of Lignocellulose Decay Capabilities.</title>
        <authorList>
            <person name="Nagy L.G."/>
            <person name="Riley R."/>
            <person name="Tritt A."/>
            <person name="Adam C."/>
            <person name="Daum C."/>
            <person name="Floudas D."/>
            <person name="Sun H."/>
            <person name="Yadav J.S."/>
            <person name="Pangilinan J."/>
            <person name="Larsson K.H."/>
            <person name="Matsuura K."/>
            <person name="Barry K."/>
            <person name="Labutti K."/>
            <person name="Kuo R."/>
            <person name="Ohm R.A."/>
            <person name="Bhattacharya S.S."/>
            <person name="Shirouzu T."/>
            <person name="Yoshinaga Y."/>
            <person name="Martin F.M."/>
            <person name="Grigoriev I.V."/>
            <person name="Hibbett D.S."/>
        </authorList>
    </citation>
    <scope>NUCLEOTIDE SEQUENCE [LARGE SCALE GENOMIC DNA]</scope>
    <source>
        <strain evidence="9 10">HHB12029</strain>
    </source>
</reference>
<organism evidence="9 10">
    <name type="scientific">Exidia glandulosa HHB12029</name>
    <dbReference type="NCBI Taxonomy" id="1314781"/>
    <lineage>
        <taxon>Eukaryota</taxon>
        <taxon>Fungi</taxon>
        <taxon>Dikarya</taxon>
        <taxon>Basidiomycota</taxon>
        <taxon>Agaricomycotina</taxon>
        <taxon>Agaricomycetes</taxon>
        <taxon>Auriculariales</taxon>
        <taxon>Exidiaceae</taxon>
        <taxon>Exidia</taxon>
    </lineage>
</organism>
<evidence type="ECO:0000256" key="7">
    <source>
        <dbReference type="SAM" id="MobiDB-lite"/>
    </source>
</evidence>
<dbReference type="InterPro" id="IPR018200">
    <property type="entry name" value="USP_CS"/>
</dbReference>
<keyword evidence="4" id="KW-0833">Ubl conjugation pathway</keyword>
<dbReference type="PROSITE" id="PS00973">
    <property type="entry name" value="USP_2"/>
    <property type="match status" value="1"/>
</dbReference>
<dbReference type="EMBL" id="KV426038">
    <property type="protein sequence ID" value="KZV90932.1"/>
    <property type="molecule type" value="Genomic_DNA"/>
</dbReference>
<feature type="region of interest" description="Disordered" evidence="7">
    <location>
        <begin position="50"/>
        <end position="73"/>
    </location>
</feature>
<evidence type="ECO:0000313" key="9">
    <source>
        <dbReference type="EMBL" id="KZV90932.1"/>
    </source>
</evidence>
<feature type="region of interest" description="Disordered" evidence="7">
    <location>
        <begin position="950"/>
        <end position="984"/>
    </location>
</feature>
<proteinExistence type="predicted"/>
<dbReference type="InterPro" id="IPR001394">
    <property type="entry name" value="Peptidase_C19_UCH"/>
</dbReference>
<dbReference type="GO" id="GO:0061136">
    <property type="term" value="P:regulation of proteasomal protein catabolic process"/>
    <property type="evidence" value="ECO:0007669"/>
    <property type="project" value="TreeGrafter"/>
</dbReference>
<dbReference type="PANTHER" id="PTHR43982:SF6">
    <property type="entry name" value="UBIQUITIN CARBOXYL-TERMINAL HYDROLASE 2-RELATED"/>
    <property type="match status" value="1"/>
</dbReference>
<feature type="compositionally biased region" description="Low complexity" evidence="7">
    <location>
        <begin position="11"/>
        <end position="20"/>
    </location>
</feature>
<dbReference type="InterPro" id="IPR028889">
    <property type="entry name" value="USP"/>
</dbReference>
<dbReference type="GO" id="GO:0043161">
    <property type="term" value="P:proteasome-mediated ubiquitin-dependent protein catabolic process"/>
    <property type="evidence" value="ECO:0007669"/>
    <property type="project" value="InterPro"/>
</dbReference>
<sequence length="1332" mass="147557">MTDPPNDKALSPSSPTPTQTASNPMPKPPDVHEYFKQLAAARAVTMPVSSTLGSKNTTVSYLPPEGPPPTYNAGNKENFAVDTADGDSDSMPDLVPADDIGIGSQPRATGSGWPREDMTTNWAAYASGTNDWSRPDGDVDMSAAYSTIYDSDDRDPLQDEWWNADARARWSRPGPGVLPPAAWNAMHDTDHVLATVSVTPPTPEDVAGGAVGTTTAQVPANFTIPSADEVRTAVPHPNAYFCRAENGWVLLETKRSTVMPTLLHLPKDAHLPDSERRNKKSAPCSGLEPHHFHRYAEAADGEALTTPYVQREWEPKHSDRMTAFICCSCQLYTLVSSYTIPGVIPGRWVEQFAEERAKFPTPGKTGEDMVVQGLLAILKIIENIIWKGQEQALRSTSNYYAGRVGWTESTVCIWEALRFSHEHIPAEGTTPEHHLLRPPAKEPGNYARLLRAWIELSAWLADFRRRTPKSKITIAASSKVFVKTENATQILQESLGAYPDQIAREHAPDGVETEMITGLGLTRNTWNAEHIKHAYKCQTYCDPAHIPQHFTRLTHLASAAVGLEELMATERSLGRWTQEELHSAVACLGFGEKGVIGVEADYVKHFWNSAALPLNDADGDDEFIESAYKHQRNAPHSGSLGLDIGEGALQSSASDLKTSLKIIAEYRGSKRLMQVVKAPEPMSISRAYETLGIPRELDDDAMICTIYNIRLEESPANVDKYNEAFGVIAQTRDSERLRQFVKTGADPGDIAARRPPNWPRGLNQLGNTCYLNSLLQYLFTIKDLREAIAPEATAHLEKVTDDELKKHRVGGRLVTRKEVARSKKFVAHLANLFVDLQLREDPSITPALELAKLALVTSKDEEEDERAASPVVATAGASRRPGTNSSASTDATLVEDEVHLVSDTPSPNSVLGKRLRRTKSAMDVDTDASKAEDAALERDGFVVIPRAGSEPQVQPMDSSEDKTEPFIGPVGPPPLPPRKKSKFDESGSMMFGKQHDVSECMDNCMFQIETALLKFDGDGSEDVQKTSVVKRLFYGKLRQRVTALEGGKVNEKEDLFMSLPVNVVDENIDLYDGLAGYFDDIVEFEGKKSRMEVTLVDLPPVLHIQLQRVQFNRDTLQPYKSHAYVKFGESLHMDRFLDSATPQLREQSKAIHTQLMECRERLHTLTQGKHAPYTGALQHTLNFLKGQEAIELESDVDDKLVAFLNSEQGVLEDETKTLRARIATLVEQREALWATVPASPQADYELTSVFVHRGSGPSWGHYFFYSRNLPDKPDEWFKYNDSDVTIATRDEVLRDTTGDTANAYMLVYARKGADVMHTIHRTVEDVAPTTST</sequence>
<keyword evidence="5" id="KW-0378">Hydrolase</keyword>
<dbReference type="PROSITE" id="PS00972">
    <property type="entry name" value="USP_1"/>
    <property type="match status" value="1"/>
</dbReference>